<proteinExistence type="predicted"/>
<feature type="compositionally biased region" description="Low complexity" evidence="1">
    <location>
        <begin position="38"/>
        <end position="52"/>
    </location>
</feature>
<dbReference type="Proteomes" id="UP000031449">
    <property type="component" value="Chromosome"/>
</dbReference>
<dbReference type="EMBL" id="CP009416">
    <property type="protein sequence ID" value="AJD92687.1"/>
    <property type="molecule type" value="Genomic_DNA"/>
</dbReference>
<dbReference type="OrthoDB" id="2627000at2"/>
<accession>A0A0B5AVD3</accession>
<evidence type="ECO:0000313" key="3">
    <source>
        <dbReference type="Proteomes" id="UP000031449"/>
    </source>
</evidence>
<dbReference type="STRING" id="1508404.JMA_33700"/>
<organism evidence="2 3">
    <name type="scientific">Jeotgalibacillus malaysiensis</name>
    <dbReference type="NCBI Taxonomy" id="1508404"/>
    <lineage>
        <taxon>Bacteria</taxon>
        <taxon>Bacillati</taxon>
        <taxon>Bacillota</taxon>
        <taxon>Bacilli</taxon>
        <taxon>Bacillales</taxon>
        <taxon>Caryophanaceae</taxon>
        <taxon>Jeotgalibacillus</taxon>
    </lineage>
</organism>
<feature type="compositionally biased region" description="Gly residues" evidence="1">
    <location>
        <begin position="53"/>
        <end position="67"/>
    </location>
</feature>
<evidence type="ECO:0000313" key="2">
    <source>
        <dbReference type="EMBL" id="AJD92687.1"/>
    </source>
</evidence>
<name>A0A0B5AVD3_9BACL</name>
<keyword evidence="3" id="KW-1185">Reference proteome</keyword>
<gene>
    <name evidence="2" type="ORF">JMA_33700</name>
</gene>
<dbReference type="KEGG" id="jeo:JMA_33700"/>
<dbReference type="HOGENOM" id="CLU_2806716_0_0_9"/>
<reference evidence="2 3" key="1">
    <citation type="submission" date="2014-08" db="EMBL/GenBank/DDBJ databases">
        <title>Complete genome of a marine bacteria Jeotgalibacillus malaysiensis.</title>
        <authorList>
            <person name="Yaakop A.S."/>
            <person name="Chan K.-G."/>
            <person name="Goh K.M."/>
        </authorList>
    </citation>
    <scope>NUCLEOTIDE SEQUENCE [LARGE SCALE GENOMIC DNA]</scope>
    <source>
        <strain evidence="2 3">D5</strain>
    </source>
</reference>
<sequence>MKMAYVAPEVKEHQMIQFETAQSWNCAKDNPNATIPDNNGNGSNFPNNCGPGNNNGNGNGNGNGNRP</sequence>
<dbReference type="BioCyc" id="JESP1508404:G14D9-12651-MONOMER"/>
<feature type="compositionally biased region" description="Polar residues" evidence="1">
    <location>
        <begin position="28"/>
        <end position="37"/>
    </location>
</feature>
<feature type="region of interest" description="Disordered" evidence="1">
    <location>
        <begin position="28"/>
        <end position="67"/>
    </location>
</feature>
<dbReference type="AlphaFoldDB" id="A0A0B5AVD3"/>
<evidence type="ECO:0000256" key="1">
    <source>
        <dbReference type="SAM" id="MobiDB-lite"/>
    </source>
</evidence>
<protein>
    <submittedName>
        <fullName evidence="2">Uncharacterized protein</fullName>
    </submittedName>
</protein>